<keyword evidence="3" id="KW-1185">Reference proteome</keyword>
<dbReference type="Gene3D" id="3.40.5.70">
    <property type="entry name" value="DNA packaging chaperone protein FI, C-terminal beta-strand domain"/>
    <property type="match status" value="1"/>
</dbReference>
<proteinExistence type="predicted"/>
<organism evidence="2 3">
    <name type="scientific">Kluyvera cryocrescens</name>
    <name type="common">Kluyvera citrophila</name>
    <dbReference type="NCBI Taxonomy" id="580"/>
    <lineage>
        <taxon>Bacteria</taxon>
        <taxon>Pseudomonadati</taxon>
        <taxon>Pseudomonadota</taxon>
        <taxon>Gammaproteobacteria</taxon>
        <taxon>Enterobacterales</taxon>
        <taxon>Enterobacteriaceae</taxon>
        <taxon>Kluyvera</taxon>
    </lineage>
</organism>
<evidence type="ECO:0000313" key="2">
    <source>
        <dbReference type="EMBL" id="VFS57628.1"/>
    </source>
</evidence>
<evidence type="ECO:0000313" key="3">
    <source>
        <dbReference type="Proteomes" id="UP000401081"/>
    </source>
</evidence>
<protein>
    <submittedName>
        <fullName evidence="2">Phage Head-Tail Attachment</fullName>
    </submittedName>
</protein>
<dbReference type="InterPro" id="IPR043043">
    <property type="entry name" value="Packaging_FI_C"/>
</dbReference>
<dbReference type="Pfam" id="PF14000">
    <property type="entry name" value="Packaging_FI"/>
    <property type="match status" value="1"/>
</dbReference>
<dbReference type="Proteomes" id="UP000401081">
    <property type="component" value="Unassembled WGS sequence"/>
</dbReference>
<dbReference type="Gene3D" id="2.40.10.180">
    <property type="entry name" value="Phage tail proteins"/>
    <property type="match status" value="1"/>
</dbReference>
<gene>
    <name evidence="2" type="ORF">NCTC12993_00775</name>
</gene>
<sequence length="222" mass="22936">MRSWRKELDGGTDTDGVENGGVSDGATSPGTEEPVAPANTVLTGRTDDALVAVETLVTLHIEALHATRDEPVSIVEAGTVIRVTATDADSLVALGLGPRTLTGGGVADFDNLFDAAITQADDTIRQVMGTSATVTSGAISGATLSGVFDDPENIGYATPGVRVEGTSPSLFVKSAAIEQLARLDTLDINGKSFWVERIGPDDCGSCHIWLGTGSPPASTRRR</sequence>
<dbReference type="AlphaFoldDB" id="A0A485ADM5"/>
<dbReference type="Pfam" id="PF05354">
    <property type="entry name" value="Phage_attach"/>
    <property type="match status" value="1"/>
</dbReference>
<evidence type="ECO:0000256" key="1">
    <source>
        <dbReference type="SAM" id="MobiDB-lite"/>
    </source>
</evidence>
<name>A0A485ADM5_KLUCR</name>
<feature type="region of interest" description="Disordered" evidence="1">
    <location>
        <begin position="1"/>
        <end position="38"/>
    </location>
</feature>
<dbReference type="InterPro" id="IPR008018">
    <property type="entry name" value="Phage_tail_attach_FII"/>
</dbReference>
<dbReference type="InterPro" id="IPR025147">
    <property type="entry name" value="Packaging_FI"/>
</dbReference>
<reference evidence="2 3" key="1">
    <citation type="submission" date="2019-03" db="EMBL/GenBank/DDBJ databases">
        <authorList>
            <consortium name="Pathogen Informatics"/>
        </authorList>
    </citation>
    <scope>NUCLEOTIDE SEQUENCE [LARGE SCALE GENOMIC DNA]</scope>
    <source>
        <strain evidence="2 3">NCTC12993</strain>
    </source>
</reference>
<dbReference type="InterPro" id="IPR053734">
    <property type="entry name" value="Phage_Head-Tail_Connect_sf"/>
</dbReference>
<dbReference type="SUPFAM" id="SSF69279">
    <property type="entry name" value="Phage tail proteins"/>
    <property type="match status" value="1"/>
</dbReference>
<dbReference type="EMBL" id="CAADJD010000009">
    <property type="protein sequence ID" value="VFS57628.1"/>
    <property type="molecule type" value="Genomic_DNA"/>
</dbReference>
<dbReference type="GO" id="GO:0019068">
    <property type="term" value="P:virion assembly"/>
    <property type="evidence" value="ECO:0007669"/>
    <property type="project" value="InterPro"/>
</dbReference>
<accession>A0A485ADM5</accession>